<gene>
    <name evidence="1" type="ORF">RFI_39262</name>
</gene>
<accession>X6L9N9</accession>
<sequence length="168" mass="19982">MRARHGRRKCPKDIREPQNSARYERGGNVYEIFGIIRELSKRPKRQRIAIQKEDRQVETSERVIQRLGLHNEQQFQDMLLQMPNARLQGYLASLLRLDSIKDKALTGLKERVQWILQKHRLDAVPLPYEEKKQIERRDVIDWTEVASATKLEITSIIRRCRYGITYTK</sequence>
<evidence type="ECO:0000313" key="1">
    <source>
        <dbReference type="EMBL" id="ETN98248.1"/>
    </source>
</evidence>
<dbReference type="EMBL" id="ASPP01047250">
    <property type="protein sequence ID" value="ETN98248.1"/>
    <property type="molecule type" value="Genomic_DNA"/>
</dbReference>
<protein>
    <submittedName>
        <fullName evidence="1">Uncharacterized protein</fullName>
    </submittedName>
</protein>
<organism evidence="1 2">
    <name type="scientific">Reticulomyxa filosa</name>
    <dbReference type="NCBI Taxonomy" id="46433"/>
    <lineage>
        <taxon>Eukaryota</taxon>
        <taxon>Sar</taxon>
        <taxon>Rhizaria</taxon>
        <taxon>Retaria</taxon>
        <taxon>Foraminifera</taxon>
        <taxon>Monothalamids</taxon>
        <taxon>Reticulomyxidae</taxon>
        <taxon>Reticulomyxa</taxon>
    </lineage>
</organism>
<comment type="caution">
    <text evidence="1">The sequence shown here is derived from an EMBL/GenBank/DDBJ whole genome shotgun (WGS) entry which is preliminary data.</text>
</comment>
<evidence type="ECO:0000313" key="2">
    <source>
        <dbReference type="Proteomes" id="UP000023152"/>
    </source>
</evidence>
<dbReference type="AlphaFoldDB" id="X6L9N9"/>
<name>X6L9N9_RETFI</name>
<proteinExistence type="predicted"/>
<feature type="non-terminal residue" evidence="1">
    <location>
        <position position="168"/>
    </location>
</feature>
<reference evidence="1 2" key="1">
    <citation type="journal article" date="2013" name="Curr. Biol.">
        <title>The Genome of the Foraminiferan Reticulomyxa filosa.</title>
        <authorList>
            <person name="Glockner G."/>
            <person name="Hulsmann N."/>
            <person name="Schleicher M."/>
            <person name="Noegel A.A."/>
            <person name="Eichinger L."/>
            <person name="Gallinger C."/>
            <person name="Pawlowski J."/>
            <person name="Sierra R."/>
            <person name="Euteneuer U."/>
            <person name="Pillet L."/>
            <person name="Moustafa A."/>
            <person name="Platzer M."/>
            <person name="Groth M."/>
            <person name="Szafranski K."/>
            <person name="Schliwa M."/>
        </authorList>
    </citation>
    <scope>NUCLEOTIDE SEQUENCE [LARGE SCALE GENOMIC DNA]</scope>
</reference>
<keyword evidence="2" id="KW-1185">Reference proteome</keyword>
<dbReference type="Proteomes" id="UP000023152">
    <property type="component" value="Unassembled WGS sequence"/>
</dbReference>